<comment type="caution">
    <text evidence="2">The sequence shown here is derived from an EMBL/GenBank/DDBJ whole genome shotgun (WGS) entry which is preliminary data.</text>
</comment>
<gene>
    <name evidence="2" type="ORF">LCGC14_0470080</name>
</gene>
<dbReference type="CDD" id="cd02440">
    <property type="entry name" value="AdoMet_MTases"/>
    <property type="match status" value="1"/>
</dbReference>
<dbReference type="SUPFAM" id="SSF53335">
    <property type="entry name" value="S-adenosyl-L-methionine-dependent methyltransferases"/>
    <property type="match status" value="1"/>
</dbReference>
<name>A0A0F9VLB5_9ZZZZ</name>
<organism evidence="2">
    <name type="scientific">marine sediment metagenome</name>
    <dbReference type="NCBI Taxonomy" id="412755"/>
    <lineage>
        <taxon>unclassified sequences</taxon>
        <taxon>metagenomes</taxon>
        <taxon>ecological metagenomes</taxon>
    </lineage>
</organism>
<accession>A0A0F9VLB5</accession>
<feature type="domain" description="Methyltransferase type 11" evidence="1">
    <location>
        <begin position="526"/>
        <end position="582"/>
    </location>
</feature>
<proteinExistence type="predicted"/>
<dbReference type="InterPro" id="IPR013216">
    <property type="entry name" value="Methyltransf_11"/>
</dbReference>
<dbReference type="EMBL" id="LAZR01000496">
    <property type="protein sequence ID" value="KKN66593.1"/>
    <property type="molecule type" value="Genomic_DNA"/>
</dbReference>
<dbReference type="Gene3D" id="3.40.50.150">
    <property type="entry name" value="Vaccinia Virus protein VP39"/>
    <property type="match status" value="1"/>
</dbReference>
<dbReference type="InterPro" id="IPR029063">
    <property type="entry name" value="SAM-dependent_MTases_sf"/>
</dbReference>
<protein>
    <recommendedName>
        <fullName evidence="1">Methyltransferase type 11 domain-containing protein</fullName>
    </recommendedName>
</protein>
<reference evidence="2" key="1">
    <citation type="journal article" date="2015" name="Nature">
        <title>Complex archaea that bridge the gap between prokaryotes and eukaryotes.</title>
        <authorList>
            <person name="Spang A."/>
            <person name="Saw J.H."/>
            <person name="Jorgensen S.L."/>
            <person name="Zaremba-Niedzwiedzka K."/>
            <person name="Martijn J."/>
            <person name="Lind A.E."/>
            <person name="van Eijk R."/>
            <person name="Schleper C."/>
            <person name="Guy L."/>
            <person name="Ettema T.J."/>
        </authorList>
    </citation>
    <scope>NUCLEOTIDE SEQUENCE</scope>
</reference>
<dbReference type="GO" id="GO:0008757">
    <property type="term" value="F:S-adenosylmethionine-dependent methyltransferase activity"/>
    <property type="evidence" value="ECO:0007669"/>
    <property type="project" value="InterPro"/>
</dbReference>
<evidence type="ECO:0000259" key="1">
    <source>
        <dbReference type="Pfam" id="PF08241"/>
    </source>
</evidence>
<sequence>MNKSISLLINSILKLINKKKKLKSIIKEWFLIRNTLLKHLSAFLIKYLLNINMIFNFTFKKIILSEFEKVKSFFSKSKREYIRESVYIKHFLEKYKRYNKIYNIPGTKNISGLNFYYNPNVYPNFQEDLAKFKELLVSLVNQKANVTFYKFGDGDYYFLKQLEWGSAKPGVRALSKFYDEIDIKKFREGALKNDYFITEIMPVRYTMFKELFPEKERDFPSEYGHGLVANKWFFKKFKGKIGLIGAKEKLKVIERLMQYREYKEYLGIDKFNDYIYVPQKFAADNVNSLEKSVAIQLKNSKSDIFLIGIGHVKSALLYRFKEYKQAVYVDVGGAIDAIAGVMNIRRLHMTKWVNYKLKNYNYSNIDYMNYQGWGKHIYLNNHNTIKKVNFNILSKIKSLLKVFFRRLKITLILRSNIIYKNYLKYYKGLKFAPKPLIEVPWENTTLKSRSDVNLALKIIKNSNLNLHPNIEKNWDSLIALKTILQNSTVSSRILDAGGDFDSIILHWLYQFNYKHLYALNLIFKKRVRKGYIENIPGDLTKTLFPDNYFDIITCFSVIEHDVDRDQYFKEMNRILKPNGLLITSTDFWSSKIDTEGLKAFNNPVYIFDKNSVKELLQKARNHNFKTFGRNIELNCQEKVVSWERYNLKYTFLIFSLQKEN</sequence>
<evidence type="ECO:0000313" key="2">
    <source>
        <dbReference type="EMBL" id="KKN66593.1"/>
    </source>
</evidence>
<dbReference type="AlphaFoldDB" id="A0A0F9VLB5"/>
<dbReference type="Pfam" id="PF08241">
    <property type="entry name" value="Methyltransf_11"/>
    <property type="match status" value="1"/>
</dbReference>